<evidence type="ECO:0000313" key="8">
    <source>
        <dbReference type="Proteomes" id="UP001500630"/>
    </source>
</evidence>
<evidence type="ECO:0000256" key="5">
    <source>
        <dbReference type="ARBA" id="ARBA00022764"/>
    </source>
</evidence>
<dbReference type="PANTHER" id="PTHR43649:SF31">
    <property type="entry name" value="SN-GLYCEROL-3-PHOSPHATE-BINDING PERIPLASMIC PROTEIN UGPB"/>
    <property type="match status" value="1"/>
</dbReference>
<dbReference type="InterPro" id="IPR006061">
    <property type="entry name" value="SBP_1_CS"/>
</dbReference>
<accession>A0ABP6Z9L6</accession>
<dbReference type="EMBL" id="BAABDQ010000034">
    <property type="protein sequence ID" value="GAA3599513.1"/>
    <property type="molecule type" value="Genomic_DNA"/>
</dbReference>
<evidence type="ECO:0000256" key="1">
    <source>
        <dbReference type="ARBA" id="ARBA00004196"/>
    </source>
</evidence>
<proteinExistence type="inferred from homology"/>
<keyword evidence="4 6" id="KW-0732">Signal</keyword>
<keyword evidence="8" id="KW-1185">Reference proteome</keyword>
<dbReference type="RefSeq" id="WP_345572991.1">
    <property type="nucleotide sequence ID" value="NZ_BAABDQ010000034.1"/>
</dbReference>
<sequence>MRTGKIAAAAAGVTALLALAACGGSAEGGSTTVNWWTWSPDQTAAYSTCIPAFEKANPGIKVKISQYNVSDYFTKLTSGFVARDAPDAFQNSVTFFQSYARQGQLLAIDDLIKQSKYDLGVFAKGVDVWKFTDGKQYALPLDWAAGALYYNKALMTKAGLTDKDLQNLTWNPADGGSFLSVVKRLTVDKKGVRGNEPGFDKENVAVYGIGTVASDDNLGQTTWGPFAATTGFQLTDKPNWPGQFNYGDKRFIDTMDFMRKLSDDGYAPELGQFTTGNADQIGSGSVAMVAAGSWDAAALAKLPGLKLGVAPVVKSPDGTRSVISNMNGNNIWSGTAHPEQTWKWVSYMGSEECQTAAATFNGSLFPSIAASMQALVDSSAKDGLDLSVFGEYQADGELFPAPAYNNGAAMESKIRPQFEAFFLHQVNDEVWPALQKQTAQIISD</sequence>
<keyword evidence="5" id="KW-0574">Periplasm</keyword>
<evidence type="ECO:0000256" key="4">
    <source>
        <dbReference type="ARBA" id="ARBA00022729"/>
    </source>
</evidence>
<evidence type="ECO:0000313" key="7">
    <source>
        <dbReference type="EMBL" id="GAA3599513.1"/>
    </source>
</evidence>
<feature type="signal peptide" evidence="6">
    <location>
        <begin position="1"/>
        <end position="20"/>
    </location>
</feature>
<dbReference type="InterPro" id="IPR050490">
    <property type="entry name" value="Bact_solute-bd_prot1"/>
</dbReference>
<dbReference type="SUPFAM" id="SSF53850">
    <property type="entry name" value="Periplasmic binding protein-like II"/>
    <property type="match status" value="1"/>
</dbReference>
<keyword evidence="3" id="KW-0813">Transport</keyword>
<dbReference type="PROSITE" id="PS51257">
    <property type="entry name" value="PROKAR_LIPOPROTEIN"/>
    <property type="match status" value="1"/>
</dbReference>
<comment type="similarity">
    <text evidence="2">Belongs to the bacterial solute-binding protein 1 family.</text>
</comment>
<protein>
    <submittedName>
        <fullName evidence="7">Sugar ABC transporter substrate-binding protein</fullName>
    </submittedName>
</protein>
<feature type="chain" id="PRO_5046767342" evidence="6">
    <location>
        <begin position="21"/>
        <end position="444"/>
    </location>
</feature>
<dbReference type="PROSITE" id="PS01037">
    <property type="entry name" value="SBP_BACTERIAL_1"/>
    <property type="match status" value="1"/>
</dbReference>
<reference evidence="8" key="1">
    <citation type="journal article" date="2019" name="Int. J. Syst. Evol. Microbiol.">
        <title>The Global Catalogue of Microorganisms (GCM) 10K type strain sequencing project: providing services to taxonomists for standard genome sequencing and annotation.</title>
        <authorList>
            <consortium name="The Broad Institute Genomics Platform"/>
            <consortium name="The Broad Institute Genome Sequencing Center for Infectious Disease"/>
            <person name="Wu L."/>
            <person name="Ma J."/>
        </authorList>
    </citation>
    <scope>NUCLEOTIDE SEQUENCE [LARGE SCALE GENOMIC DNA]</scope>
    <source>
        <strain evidence="8">JCM 17326</strain>
    </source>
</reference>
<gene>
    <name evidence="7" type="ORF">GCM10022419_099160</name>
</gene>
<dbReference type="Pfam" id="PF01547">
    <property type="entry name" value="SBP_bac_1"/>
    <property type="match status" value="1"/>
</dbReference>
<evidence type="ECO:0000256" key="3">
    <source>
        <dbReference type="ARBA" id="ARBA00022448"/>
    </source>
</evidence>
<comment type="subcellular location">
    <subcellularLocation>
        <location evidence="1">Cell envelope</location>
    </subcellularLocation>
</comment>
<evidence type="ECO:0000256" key="2">
    <source>
        <dbReference type="ARBA" id="ARBA00008520"/>
    </source>
</evidence>
<dbReference type="InterPro" id="IPR006059">
    <property type="entry name" value="SBP"/>
</dbReference>
<dbReference type="Proteomes" id="UP001500630">
    <property type="component" value="Unassembled WGS sequence"/>
</dbReference>
<dbReference type="CDD" id="cd13585">
    <property type="entry name" value="PBP2_TMBP_like"/>
    <property type="match status" value="1"/>
</dbReference>
<dbReference type="Gene3D" id="3.40.190.10">
    <property type="entry name" value="Periplasmic binding protein-like II"/>
    <property type="match status" value="1"/>
</dbReference>
<dbReference type="PANTHER" id="PTHR43649">
    <property type="entry name" value="ARABINOSE-BINDING PROTEIN-RELATED"/>
    <property type="match status" value="1"/>
</dbReference>
<evidence type="ECO:0000256" key="6">
    <source>
        <dbReference type="SAM" id="SignalP"/>
    </source>
</evidence>
<name>A0ABP6Z9L6_9ACTN</name>
<comment type="caution">
    <text evidence="7">The sequence shown here is derived from an EMBL/GenBank/DDBJ whole genome shotgun (WGS) entry which is preliminary data.</text>
</comment>
<organism evidence="7 8">
    <name type="scientific">Nonomuraea rosea</name>
    <dbReference type="NCBI Taxonomy" id="638574"/>
    <lineage>
        <taxon>Bacteria</taxon>
        <taxon>Bacillati</taxon>
        <taxon>Actinomycetota</taxon>
        <taxon>Actinomycetes</taxon>
        <taxon>Streptosporangiales</taxon>
        <taxon>Streptosporangiaceae</taxon>
        <taxon>Nonomuraea</taxon>
    </lineage>
</organism>